<reference evidence="1" key="1">
    <citation type="submission" date="2014-09" db="EMBL/GenBank/DDBJ databases">
        <authorList>
            <person name="Magalhaes I.L.F."/>
            <person name="Oliveira U."/>
            <person name="Santos F.R."/>
            <person name="Vidigal T.H.D.A."/>
            <person name="Brescovit A.D."/>
            <person name="Santos A.J."/>
        </authorList>
    </citation>
    <scope>NUCLEOTIDE SEQUENCE</scope>
</reference>
<evidence type="ECO:0000313" key="1">
    <source>
        <dbReference type="EMBL" id="JAG63507.1"/>
    </source>
</evidence>
<proteinExistence type="predicted"/>
<accession>A0A0K8TD78</accession>
<dbReference type="GO" id="GO:0042254">
    <property type="term" value="P:ribosome biogenesis"/>
    <property type="evidence" value="ECO:0007669"/>
    <property type="project" value="InterPro"/>
</dbReference>
<name>A0A0K8TD78_LYGHE</name>
<protein>
    <submittedName>
        <fullName evidence="1">Uncharacterized protein</fullName>
    </submittedName>
</protein>
<dbReference type="EMBL" id="GBRD01002314">
    <property type="protein sequence ID" value="JAG63507.1"/>
    <property type="molecule type" value="Transcribed_RNA"/>
</dbReference>
<sequence length="109" mass="12518">MRKQQKKKNPFKVDHVRSIKMKAKAKQYTGKLKQLKCVISDEVKSTNEQLSVLEDIVRQGSKKDVENAQTNKDSNSKDDKVFQAAVDQYNQSKKNEADTLDKLATWTCK</sequence>
<dbReference type="Pfam" id="PF15679">
    <property type="entry name" value="DUF4665"/>
    <property type="match status" value="1"/>
</dbReference>
<dbReference type="InterPro" id="IPR031389">
    <property type="entry name" value="RBIS"/>
</dbReference>
<organism evidence="1">
    <name type="scientific">Lygus hesperus</name>
    <name type="common">Western plant bug</name>
    <dbReference type="NCBI Taxonomy" id="30085"/>
    <lineage>
        <taxon>Eukaryota</taxon>
        <taxon>Metazoa</taxon>
        <taxon>Ecdysozoa</taxon>
        <taxon>Arthropoda</taxon>
        <taxon>Hexapoda</taxon>
        <taxon>Insecta</taxon>
        <taxon>Pterygota</taxon>
        <taxon>Neoptera</taxon>
        <taxon>Paraneoptera</taxon>
        <taxon>Hemiptera</taxon>
        <taxon>Heteroptera</taxon>
        <taxon>Panheteroptera</taxon>
        <taxon>Cimicomorpha</taxon>
        <taxon>Miridae</taxon>
        <taxon>Mirini</taxon>
        <taxon>Lygus</taxon>
    </lineage>
</organism>
<dbReference type="AlphaFoldDB" id="A0A0K8TD78"/>